<comment type="caution">
    <text evidence="3">The sequence shown here is derived from an EMBL/GenBank/DDBJ whole genome shotgun (WGS) entry which is preliminary data.</text>
</comment>
<dbReference type="OrthoDB" id="3676679at2"/>
<dbReference type="SMART" id="SM00612">
    <property type="entry name" value="Kelch"/>
    <property type="match status" value="4"/>
</dbReference>
<dbReference type="PANTHER" id="PTHR46344">
    <property type="entry name" value="OS02G0202900 PROTEIN"/>
    <property type="match status" value="1"/>
</dbReference>
<keyword evidence="4" id="KW-1185">Reference proteome</keyword>
<proteinExistence type="predicted"/>
<dbReference type="InterPro" id="IPR011043">
    <property type="entry name" value="Gal_Oxase/kelch_b-propeller"/>
</dbReference>
<dbReference type="Gene3D" id="2.130.10.80">
    <property type="entry name" value="Galactose oxidase/kelch, beta-propeller"/>
    <property type="match status" value="1"/>
</dbReference>
<dbReference type="Gene3D" id="2.120.10.80">
    <property type="entry name" value="Kelch-type beta propeller"/>
    <property type="match status" value="1"/>
</dbReference>
<dbReference type="AlphaFoldDB" id="A0A229RUL5"/>
<dbReference type="PANTHER" id="PTHR46344:SF27">
    <property type="entry name" value="KELCH REPEAT SUPERFAMILY PROTEIN"/>
    <property type="match status" value="1"/>
</dbReference>
<evidence type="ECO:0000256" key="1">
    <source>
        <dbReference type="ARBA" id="ARBA00022441"/>
    </source>
</evidence>
<dbReference type="InterPro" id="IPR015915">
    <property type="entry name" value="Kelch-typ_b-propeller"/>
</dbReference>
<name>A0A229RUL5_AMYAL</name>
<accession>A0A229RUL5</accession>
<gene>
    <name evidence="3" type="ORF">CFP75_16675</name>
</gene>
<protein>
    <submittedName>
        <fullName evidence="3">Kelch-like protein 17</fullName>
    </submittedName>
</protein>
<evidence type="ECO:0000256" key="2">
    <source>
        <dbReference type="ARBA" id="ARBA00022737"/>
    </source>
</evidence>
<evidence type="ECO:0000313" key="3">
    <source>
        <dbReference type="EMBL" id="OXM50377.1"/>
    </source>
</evidence>
<keyword evidence="2" id="KW-0677">Repeat</keyword>
<dbReference type="InterPro" id="IPR037293">
    <property type="entry name" value="Gal_Oxidase_central_sf"/>
</dbReference>
<keyword evidence="1" id="KW-0880">Kelch repeat</keyword>
<organism evidence="3 4">
    <name type="scientific">Amycolatopsis alba DSM 44262</name>
    <dbReference type="NCBI Taxonomy" id="1125972"/>
    <lineage>
        <taxon>Bacteria</taxon>
        <taxon>Bacillati</taxon>
        <taxon>Actinomycetota</taxon>
        <taxon>Actinomycetes</taxon>
        <taxon>Pseudonocardiales</taxon>
        <taxon>Pseudonocardiaceae</taxon>
        <taxon>Amycolatopsis</taxon>
    </lineage>
</organism>
<dbReference type="SUPFAM" id="SSF50965">
    <property type="entry name" value="Galactose oxidase, central domain"/>
    <property type="match status" value="1"/>
</dbReference>
<sequence length="392" mass="38922">MTSEGTASMTTPTLAAEPTAPDYLTAVTWAGQHDAAVLLEGGKKALVAGGADAVSVSVKQSAVFDFDTAKWSDPIPLGTARQLHTLTLLPGGKVLATGGIGAAGGPALATAELFDPGTGKWTPVAAPMKTARWGHSAVLVGGKVLVAGGSALRPDGRAVALRSAELFDPAGAGSWAAAGEMTDARTGHAAVVLGKKVLVCGGSVPVGTIEDPALAFCELYDSEAAAGASPWTPAATMRHPRSGHTATALSATSVLVTGGKAPGVTEDGAFDPFARSTAEIFDLIGAAGTWKDAKPLPGGRAFHRAVAVDAGAVVVIGGADDVVNEAGYRSALRYAAGEWKSLPGLVEGRWGFAAVAAGNTVLVAGGVARTGQAAGGQKTELTKTAEKVGGGA</sequence>
<evidence type="ECO:0000313" key="4">
    <source>
        <dbReference type="Proteomes" id="UP000215563"/>
    </source>
</evidence>
<dbReference type="Proteomes" id="UP000215563">
    <property type="component" value="Unassembled WGS sequence"/>
</dbReference>
<dbReference type="Pfam" id="PF01344">
    <property type="entry name" value="Kelch_1"/>
    <property type="match status" value="1"/>
</dbReference>
<dbReference type="InterPro" id="IPR006652">
    <property type="entry name" value="Kelch_1"/>
</dbReference>
<dbReference type="EMBL" id="NMQU01000042">
    <property type="protein sequence ID" value="OXM50377.1"/>
    <property type="molecule type" value="Genomic_DNA"/>
</dbReference>
<reference evidence="3 4" key="1">
    <citation type="submission" date="2017-07" db="EMBL/GenBank/DDBJ databases">
        <title>Amycolatopsis alba DSM 44262 Genome sequencing and assembly.</title>
        <authorList>
            <person name="Kaur N."/>
            <person name="Mayilraj S."/>
        </authorList>
    </citation>
    <scope>NUCLEOTIDE SEQUENCE [LARGE SCALE GENOMIC DNA]</scope>
    <source>
        <strain evidence="3 4">DSM 44262</strain>
    </source>
</reference>